<dbReference type="Proteomes" id="UP000243739">
    <property type="component" value="Unassembled WGS sequence"/>
</dbReference>
<evidence type="ECO:0000256" key="1">
    <source>
        <dbReference type="ARBA" id="ARBA00004141"/>
    </source>
</evidence>
<gene>
    <name evidence="7" type="ORF">BHF71_08980</name>
</gene>
<accession>A0A1D2YUV1</accession>
<protein>
    <recommendedName>
        <fullName evidence="6">ABC-2 type transporter transmembrane domain-containing protein</fullName>
    </recommendedName>
</protein>
<keyword evidence="4 5" id="KW-0472">Membrane</keyword>
<dbReference type="AlphaFoldDB" id="A0A1D2YUV1"/>
<feature type="transmembrane region" description="Helical" evidence="5">
    <location>
        <begin position="116"/>
        <end position="141"/>
    </location>
</feature>
<feature type="domain" description="ABC-2 type transporter transmembrane" evidence="6">
    <location>
        <begin position="12"/>
        <end position="191"/>
    </location>
</feature>
<evidence type="ECO:0000313" key="7">
    <source>
        <dbReference type="EMBL" id="OEF99488.1"/>
    </source>
</evidence>
<sequence>MRSYYPDHIVGLVVTYIFFIGFFVGLSKTGLGQEYLHLGFIFWFFASTVISEGSISISFEKQTGTFEQLLLKPTHILKILTARTMVWFFITFIKVIILMFVVIISLRISFPFDLRIIPIMLVTLSGLFGFGLILSALTLIYTKTASFESIISYFLLFFTGGIISLEQLPGYVIKVADFLPLTIGIRLSMSILSGAQLPSSSILGLFTNSGVYLLLGIVIFIYCHNYGKREGLSADY</sequence>
<evidence type="ECO:0000259" key="6">
    <source>
        <dbReference type="Pfam" id="PF01061"/>
    </source>
</evidence>
<dbReference type="Pfam" id="PF01061">
    <property type="entry name" value="ABC2_membrane"/>
    <property type="match status" value="1"/>
</dbReference>
<keyword evidence="8" id="KW-1185">Reference proteome</keyword>
<feature type="transmembrane region" description="Helical" evidence="5">
    <location>
        <begin position="9"/>
        <end position="26"/>
    </location>
</feature>
<keyword evidence="3 5" id="KW-1133">Transmembrane helix</keyword>
<dbReference type="InterPro" id="IPR051784">
    <property type="entry name" value="Nod_factor_ABC_transporter"/>
</dbReference>
<organism evidence="7 8">
    <name type="scientific">Vulcanibacillus modesticaldus</name>
    <dbReference type="NCBI Taxonomy" id="337097"/>
    <lineage>
        <taxon>Bacteria</taxon>
        <taxon>Bacillati</taxon>
        <taxon>Bacillota</taxon>
        <taxon>Bacilli</taxon>
        <taxon>Bacillales</taxon>
        <taxon>Bacillaceae</taxon>
        <taxon>Vulcanibacillus</taxon>
    </lineage>
</organism>
<name>A0A1D2YUV1_9BACI</name>
<dbReference type="InterPro" id="IPR013525">
    <property type="entry name" value="ABC2_TM"/>
</dbReference>
<feature type="transmembrane region" description="Helical" evidence="5">
    <location>
        <begin position="153"/>
        <end position="173"/>
    </location>
</feature>
<dbReference type="PANTHER" id="PTHR43229:SF2">
    <property type="entry name" value="NODULATION PROTEIN J"/>
    <property type="match status" value="1"/>
</dbReference>
<comment type="subcellular location">
    <subcellularLocation>
        <location evidence="1">Membrane</location>
        <topology evidence="1">Multi-pass membrane protein</topology>
    </subcellularLocation>
</comment>
<comment type="caution">
    <text evidence="7">The sequence shown here is derived from an EMBL/GenBank/DDBJ whole genome shotgun (WGS) entry which is preliminary data.</text>
</comment>
<proteinExistence type="predicted"/>
<feature type="transmembrane region" description="Helical" evidence="5">
    <location>
        <begin position="80"/>
        <end position="104"/>
    </location>
</feature>
<evidence type="ECO:0000256" key="5">
    <source>
        <dbReference type="SAM" id="Phobius"/>
    </source>
</evidence>
<reference evidence="7 8" key="1">
    <citation type="submission" date="2016-09" db="EMBL/GenBank/DDBJ databases">
        <title>Draft genome sequence for the type strain of Vulcanibacillus modesticaldus BR, a strictly anaerobic, moderately thermophilic, and nitrate-reducing bacterium from deep sea-hydrothermal vents of the Mid-Atlantic Ridge.</title>
        <authorList>
            <person name="Abin C.A."/>
            <person name="Hollibaugh J.T."/>
        </authorList>
    </citation>
    <scope>NUCLEOTIDE SEQUENCE [LARGE SCALE GENOMIC DNA]</scope>
    <source>
        <strain evidence="7 8">BR</strain>
    </source>
</reference>
<evidence type="ECO:0000256" key="4">
    <source>
        <dbReference type="ARBA" id="ARBA00023136"/>
    </source>
</evidence>
<dbReference type="EMBL" id="MIJF01000022">
    <property type="protein sequence ID" value="OEF99488.1"/>
    <property type="molecule type" value="Genomic_DNA"/>
</dbReference>
<keyword evidence="2 5" id="KW-0812">Transmembrane</keyword>
<feature type="transmembrane region" description="Helical" evidence="5">
    <location>
        <begin position="38"/>
        <end position="59"/>
    </location>
</feature>
<dbReference type="GO" id="GO:0016020">
    <property type="term" value="C:membrane"/>
    <property type="evidence" value="ECO:0007669"/>
    <property type="project" value="UniProtKB-SubCell"/>
</dbReference>
<dbReference type="STRING" id="337097.BHF71_08980"/>
<dbReference type="PANTHER" id="PTHR43229">
    <property type="entry name" value="NODULATION PROTEIN J"/>
    <property type="match status" value="1"/>
</dbReference>
<evidence type="ECO:0000313" key="8">
    <source>
        <dbReference type="Proteomes" id="UP000243739"/>
    </source>
</evidence>
<dbReference type="GO" id="GO:0140359">
    <property type="term" value="F:ABC-type transporter activity"/>
    <property type="evidence" value="ECO:0007669"/>
    <property type="project" value="InterPro"/>
</dbReference>
<evidence type="ECO:0000256" key="3">
    <source>
        <dbReference type="ARBA" id="ARBA00022989"/>
    </source>
</evidence>
<feature type="transmembrane region" description="Helical" evidence="5">
    <location>
        <begin position="202"/>
        <end position="223"/>
    </location>
</feature>
<evidence type="ECO:0000256" key="2">
    <source>
        <dbReference type="ARBA" id="ARBA00022692"/>
    </source>
</evidence>